<dbReference type="OrthoDB" id="2965800at2759"/>
<dbReference type="Proteomes" id="UP000807469">
    <property type="component" value="Unassembled WGS sequence"/>
</dbReference>
<keyword evidence="2" id="KW-1185">Reference proteome</keyword>
<evidence type="ECO:0000313" key="2">
    <source>
        <dbReference type="Proteomes" id="UP000807469"/>
    </source>
</evidence>
<protein>
    <submittedName>
        <fullName evidence="1">Uncharacterized protein</fullName>
    </submittedName>
</protein>
<reference evidence="1" key="1">
    <citation type="submission" date="2020-11" db="EMBL/GenBank/DDBJ databases">
        <authorList>
            <consortium name="DOE Joint Genome Institute"/>
            <person name="Ahrendt S."/>
            <person name="Riley R."/>
            <person name="Andreopoulos W."/>
            <person name="Labutti K."/>
            <person name="Pangilinan J."/>
            <person name="Ruiz-Duenas F.J."/>
            <person name="Barrasa J.M."/>
            <person name="Sanchez-Garcia M."/>
            <person name="Camarero S."/>
            <person name="Miyauchi S."/>
            <person name="Serrano A."/>
            <person name="Linde D."/>
            <person name="Babiker R."/>
            <person name="Drula E."/>
            <person name="Ayuso-Fernandez I."/>
            <person name="Pacheco R."/>
            <person name="Padilla G."/>
            <person name="Ferreira P."/>
            <person name="Barriuso J."/>
            <person name="Kellner H."/>
            <person name="Castanera R."/>
            <person name="Alfaro M."/>
            <person name="Ramirez L."/>
            <person name="Pisabarro A.G."/>
            <person name="Kuo A."/>
            <person name="Tritt A."/>
            <person name="Lipzen A."/>
            <person name="He G."/>
            <person name="Yan M."/>
            <person name="Ng V."/>
            <person name="Cullen D."/>
            <person name="Martin F."/>
            <person name="Rosso M.-N."/>
            <person name="Henrissat B."/>
            <person name="Hibbett D."/>
            <person name="Martinez A.T."/>
            <person name="Grigoriev I.V."/>
        </authorList>
    </citation>
    <scope>NUCLEOTIDE SEQUENCE</scope>
    <source>
        <strain evidence="1">CIRM-BRFM 674</strain>
    </source>
</reference>
<organism evidence="1 2">
    <name type="scientific">Pholiota conissans</name>
    <dbReference type="NCBI Taxonomy" id="109636"/>
    <lineage>
        <taxon>Eukaryota</taxon>
        <taxon>Fungi</taxon>
        <taxon>Dikarya</taxon>
        <taxon>Basidiomycota</taxon>
        <taxon>Agaricomycotina</taxon>
        <taxon>Agaricomycetes</taxon>
        <taxon>Agaricomycetidae</taxon>
        <taxon>Agaricales</taxon>
        <taxon>Agaricineae</taxon>
        <taxon>Strophariaceae</taxon>
        <taxon>Pholiota</taxon>
    </lineage>
</organism>
<gene>
    <name evidence="1" type="ORF">BDN70DRAFT_929872</name>
</gene>
<dbReference type="EMBL" id="MU155163">
    <property type="protein sequence ID" value="KAF9482625.1"/>
    <property type="molecule type" value="Genomic_DNA"/>
</dbReference>
<evidence type="ECO:0000313" key="1">
    <source>
        <dbReference type="EMBL" id="KAF9482625.1"/>
    </source>
</evidence>
<proteinExistence type="predicted"/>
<dbReference type="CDD" id="cd21075">
    <property type="entry name" value="DBD_XPA-like"/>
    <property type="match status" value="1"/>
</dbReference>
<name>A0A9P5Z9F7_9AGAR</name>
<accession>A0A9P5Z9F7</accession>
<sequence length="222" mass="25588">MYLYNEREVEMKAWERYGGPEGFQRMLNEKAATGKKLYKPESYSIPRPGPSILLPCIRRLPPSDSQDIDIQTSTPVLREIKSKMKRRNEMWLWDALNEFLLDHDIPDTSRDGKDRTTLMQCACETLRGCYPKRPTSPLPLNSISIIHLLSEVPAGYDASGIDVHCDMFTQSTSIDWNKDYKARVYASLDKVFTEHGKDKLIAARWLVYDKVGIFPLSVWINI</sequence>
<dbReference type="AlphaFoldDB" id="A0A9P5Z9F7"/>
<comment type="caution">
    <text evidence="1">The sequence shown here is derived from an EMBL/GenBank/DDBJ whole genome shotgun (WGS) entry which is preliminary data.</text>
</comment>